<evidence type="ECO:0000256" key="2">
    <source>
        <dbReference type="ARBA" id="ARBA00023002"/>
    </source>
</evidence>
<dbReference type="PANTHER" id="PTHR10996:SF178">
    <property type="entry name" value="2-HYDROXYACID DEHYDROGENASE YGL185C-RELATED"/>
    <property type="match status" value="1"/>
</dbReference>
<keyword evidence="1" id="KW-0521">NADP</keyword>
<dbReference type="FunFam" id="3.40.50.720:FF:000213">
    <property type="entry name" value="Putative 2-hydroxyacid dehydrogenase"/>
    <property type="match status" value="1"/>
</dbReference>
<proteinExistence type="inferred from homology"/>
<dbReference type="SUPFAM" id="SSF51735">
    <property type="entry name" value="NAD(P)-binding Rossmann-fold domains"/>
    <property type="match status" value="1"/>
</dbReference>
<sequence length="318" mass="34278">MESLCVLLLHPVGAYLEQELGRRCRLLRFCWDSPPDRRDAFLREHGPSVRVLVTGGGSGGDAALLDALPRVEIVACYSVGFDRVDLARCRDRGVRVTNTPGVLTDDVADLAVGLAIAALRRIPQADRYVRAGDWKANGDYTLTTRFSGKRVGIIGLGRIGLAIAKRVEAFGCPVSYYQRRKLQAYPNYTYRPTAVELAANSDILVVACSLNEQSRRIVSREVMDALGPSGVLVNVGRGAHVDEPELAAALAEGRLGGAGLDVFEDEPEVPEALVALDNVVLAPHVGSGTHETRRAMADLVLGNLEAHVLKKPLLTPVV</sequence>
<keyword evidence="2 4" id="KW-0560">Oxidoreductase</keyword>
<feature type="domain" description="D-isomer specific 2-hydroxyacid dehydrogenase catalytic" evidence="5">
    <location>
        <begin position="10"/>
        <end position="317"/>
    </location>
</feature>
<dbReference type="InterPro" id="IPR050223">
    <property type="entry name" value="D-isomer_2-hydroxyacid_DH"/>
</dbReference>
<gene>
    <name evidence="7" type="ORF">URODEC1_LOCUS18007</name>
</gene>
<evidence type="ECO:0000259" key="5">
    <source>
        <dbReference type="Pfam" id="PF00389"/>
    </source>
</evidence>
<keyword evidence="3" id="KW-0520">NAD</keyword>
<dbReference type="CDD" id="cd12156">
    <property type="entry name" value="HPPR"/>
    <property type="match status" value="1"/>
</dbReference>
<name>A0ABC8WX62_9POAL</name>
<dbReference type="InterPro" id="IPR006139">
    <property type="entry name" value="D-isomer_2_OHA_DH_cat_dom"/>
</dbReference>
<organism evidence="7 8">
    <name type="scientific">Urochloa decumbens</name>
    <dbReference type="NCBI Taxonomy" id="240449"/>
    <lineage>
        <taxon>Eukaryota</taxon>
        <taxon>Viridiplantae</taxon>
        <taxon>Streptophyta</taxon>
        <taxon>Embryophyta</taxon>
        <taxon>Tracheophyta</taxon>
        <taxon>Spermatophyta</taxon>
        <taxon>Magnoliopsida</taxon>
        <taxon>Liliopsida</taxon>
        <taxon>Poales</taxon>
        <taxon>Poaceae</taxon>
        <taxon>PACMAD clade</taxon>
        <taxon>Panicoideae</taxon>
        <taxon>Panicodae</taxon>
        <taxon>Paniceae</taxon>
        <taxon>Melinidinae</taxon>
        <taxon>Urochloa</taxon>
    </lineage>
</organism>
<protein>
    <recommendedName>
        <fullName evidence="9">Hydroxyphenylpyruvate reductase</fullName>
    </recommendedName>
</protein>
<evidence type="ECO:0000256" key="3">
    <source>
        <dbReference type="ARBA" id="ARBA00023027"/>
    </source>
</evidence>
<accession>A0ABC8WX62</accession>
<reference evidence="7 8" key="2">
    <citation type="submission" date="2024-10" db="EMBL/GenBank/DDBJ databases">
        <authorList>
            <person name="Ryan C."/>
        </authorList>
    </citation>
    <scope>NUCLEOTIDE SEQUENCE [LARGE SCALE GENOMIC DNA]</scope>
</reference>
<evidence type="ECO:0008006" key="9">
    <source>
        <dbReference type="Google" id="ProtNLM"/>
    </source>
</evidence>
<dbReference type="AlphaFoldDB" id="A0ABC8WX62"/>
<dbReference type="Pfam" id="PF02826">
    <property type="entry name" value="2-Hacid_dh_C"/>
    <property type="match status" value="1"/>
</dbReference>
<dbReference type="GO" id="GO:0016616">
    <property type="term" value="F:oxidoreductase activity, acting on the CH-OH group of donors, NAD or NADP as acceptor"/>
    <property type="evidence" value="ECO:0007669"/>
    <property type="project" value="UniProtKB-ARBA"/>
</dbReference>
<evidence type="ECO:0000313" key="8">
    <source>
        <dbReference type="Proteomes" id="UP001497457"/>
    </source>
</evidence>
<dbReference type="Proteomes" id="UP001497457">
    <property type="component" value="Chromosome 13rd"/>
</dbReference>
<dbReference type="InterPro" id="IPR006140">
    <property type="entry name" value="D-isomer_DH_NAD-bd"/>
</dbReference>
<dbReference type="PANTHER" id="PTHR10996">
    <property type="entry name" value="2-HYDROXYACID DEHYDROGENASE-RELATED"/>
    <property type="match status" value="1"/>
</dbReference>
<dbReference type="EMBL" id="OZ075123">
    <property type="protein sequence ID" value="CAL4916437.1"/>
    <property type="molecule type" value="Genomic_DNA"/>
</dbReference>
<dbReference type="InterPro" id="IPR036291">
    <property type="entry name" value="NAD(P)-bd_dom_sf"/>
</dbReference>
<dbReference type="SUPFAM" id="SSF52283">
    <property type="entry name" value="Formate/glycerate dehydrogenase catalytic domain-like"/>
    <property type="match status" value="1"/>
</dbReference>
<evidence type="ECO:0000256" key="4">
    <source>
        <dbReference type="RuleBase" id="RU003719"/>
    </source>
</evidence>
<dbReference type="Gene3D" id="3.40.50.720">
    <property type="entry name" value="NAD(P)-binding Rossmann-like Domain"/>
    <property type="match status" value="2"/>
</dbReference>
<dbReference type="Pfam" id="PF00389">
    <property type="entry name" value="2-Hacid_dh"/>
    <property type="match status" value="1"/>
</dbReference>
<keyword evidence="8" id="KW-1185">Reference proteome</keyword>
<evidence type="ECO:0000313" key="7">
    <source>
        <dbReference type="EMBL" id="CAL4916437.1"/>
    </source>
</evidence>
<feature type="domain" description="D-isomer specific 2-hydroxyacid dehydrogenase NAD-binding" evidence="6">
    <location>
        <begin position="112"/>
        <end position="286"/>
    </location>
</feature>
<evidence type="ECO:0000259" key="6">
    <source>
        <dbReference type="Pfam" id="PF02826"/>
    </source>
</evidence>
<comment type="similarity">
    <text evidence="4">Belongs to the D-isomer specific 2-hydroxyacid dehydrogenase family.</text>
</comment>
<reference evidence="8" key="1">
    <citation type="submission" date="2024-06" db="EMBL/GenBank/DDBJ databases">
        <authorList>
            <person name="Ryan C."/>
        </authorList>
    </citation>
    <scope>NUCLEOTIDE SEQUENCE [LARGE SCALE GENOMIC DNA]</scope>
</reference>
<evidence type="ECO:0000256" key="1">
    <source>
        <dbReference type="ARBA" id="ARBA00022857"/>
    </source>
</evidence>